<dbReference type="Proteomes" id="UP000637299">
    <property type="component" value="Unassembled WGS sequence"/>
</dbReference>
<proteinExistence type="predicted"/>
<organism evidence="2 3">
    <name type="scientific">Chryseobacterium caseinilyticum</name>
    <dbReference type="NCBI Taxonomy" id="2771428"/>
    <lineage>
        <taxon>Bacteria</taxon>
        <taxon>Pseudomonadati</taxon>
        <taxon>Bacteroidota</taxon>
        <taxon>Flavobacteriia</taxon>
        <taxon>Flavobacteriales</taxon>
        <taxon>Weeksellaceae</taxon>
        <taxon>Chryseobacterium group</taxon>
        <taxon>Chryseobacterium</taxon>
    </lineage>
</organism>
<evidence type="ECO:0000313" key="2">
    <source>
        <dbReference type="EMBL" id="MBD8084089.1"/>
    </source>
</evidence>
<reference evidence="2 3" key="1">
    <citation type="submission" date="2020-09" db="EMBL/GenBank/DDBJ databases">
        <title>Genome seq and assembly of Chryseobacterium sp.</title>
        <authorList>
            <person name="Chhetri G."/>
        </authorList>
    </citation>
    <scope>NUCLEOTIDE SEQUENCE [LARGE SCALE GENOMIC DNA]</scope>
    <source>
        <strain evidence="2 3">GCR10</strain>
    </source>
</reference>
<dbReference type="EMBL" id="JACYFS010000007">
    <property type="protein sequence ID" value="MBD8084089.1"/>
    <property type="molecule type" value="Genomic_DNA"/>
</dbReference>
<keyword evidence="1" id="KW-0812">Transmembrane</keyword>
<feature type="transmembrane region" description="Helical" evidence="1">
    <location>
        <begin position="100"/>
        <end position="122"/>
    </location>
</feature>
<keyword evidence="1" id="KW-1133">Transmembrane helix</keyword>
<accession>A0ABR8ZG64</accession>
<sequence>MNIAFTTIIVFIILAPGFLARIAYHSSKLSVSNPNKNIVNELTLSIIPALIIQIAGIFLVNTFSDFLIDFQTLGHLILGATNNNAIGNNFKKIDEFKYQIFFYNLFVFSFAFFSGYIIRRLVRITKADRKIRYFRFSNKWHYIFSGECLDFPDVPDNYENITEKIVNVLCKVNGKNVLYTGTLFNYFIDANGNLEAVHLKFPIRRLLEDDDEEDYHKKYYEIESRYLVIPNNDIININFRYFNLVEVNEQDLTPEELNNIISLNENN</sequence>
<feature type="transmembrane region" description="Helical" evidence="1">
    <location>
        <begin position="6"/>
        <end position="24"/>
    </location>
</feature>
<protein>
    <submittedName>
        <fullName evidence="2">Uncharacterized protein</fullName>
    </submittedName>
</protein>
<keyword evidence="3" id="KW-1185">Reference proteome</keyword>
<gene>
    <name evidence="2" type="ORF">IC610_16885</name>
</gene>
<comment type="caution">
    <text evidence="2">The sequence shown here is derived from an EMBL/GenBank/DDBJ whole genome shotgun (WGS) entry which is preliminary data.</text>
</comment>
<evidence type="ECO:0000313" key="3">
    <source>
        <dbReference type="Proteomes" id="UP000637299"/>
    </source>
</evidence>
<name>A0ABR8ZG64_9FLAO</name>
<evidence type="ECO:0000256" key="1">
    <source>
        <dbReference type="SAM" id="Phobius"/>
    </source>
</evidence>
<dbReference type="RefSeq" id="WP_191737894.1">
    <property type="nucleotide sequence ID" value="NZ_JACYFS010000007.1"/>
</dbReference>
<feature type="transmembrane region" description="Helical" evidence="1">
    <location>
        <begin position="44"/>
        <end position="63"/>
    </location>
</feature>
<keyword evidence="1" id="KW-0472">Membrane</keyword>